<feature type="transmembrane region" description="Helical" evidence="1">
    <location>
        <begin position="31"/>
        <end position="53"/>
    </location>
</feature>
<evidence type="ECO:0000313" key="3">
    <source>
        <dbReference type="Proteomes" id="UP000186004"/>
    </source>
</evidence>
<dbReference type="AlphaFoldDB" id="A0A1N6VIY7"/>
<evidence type="ECO:0000256" key="1">
    <source>
        <dbReference type="SAM" id="Phobius"/>
    </source>
</evidence>
<reference evidence="2 3" key="1">
    <citation type="submission" date="2017-01" db="EMBL/GenBank/DDBJ databases">
        <authorList>
            <person name="Mah S.A."/>
            <person name="Swanson W.J."/>
            <person name="Moy G.W."/>
            <person name="Vacquier V.D."/>
        </authorList>
    </citation>
    <scope>NUCLEOTIDE SEQUENCE [LARGE SCALE GENOMIC DNA]</scope>
    <source>
        <strain evidence="2 3">DSM 45758</strain>
    </source>
</reference>
<protein>
    <recommendedName>
        <fullName evidence="4">Transglycosylase associated protein</fullName>
    </recommendedName>
</protein>
<dbReference type="EMBL" id="FTNF01000004">
    <property type="protein sequence ID" value="SIQ77825.1"/>
    <property type="molecule type" value="Genomic_DNA"/>
</dbReference>
<dbReference type="STRING" id="1198245.SAMN05444858_104138"/>
<feature type="transmembrane region" description="Helical" evidence="1">
    <location>
        <begin position="65"/>
        <end position="83"/>
    </location>
</feature>
<dbReference type="RefSeq" id="WP_076469549.1">
    <property type="nucleotide sequence ID" value="NZ_FTNF01000004.1"/>
</dbReference>
<keyword evidence="3" id="KW-1185">Reference proteome</keyword>
<accession>A0A1N6VIY7</accession>
<gene>
    <name evidence="2" type="ORF">SAMN05444858_104138</name>
</gene>
<evidence type="ECO:0008006" key="4">
    <source>
        <dbReference type="Google" id="ProtNLM"/>
    </source>
</evidence>
<keyword evidence="1" id="KW-0472">Membrane</keyword>
<dbReference type="OrthoDB" id="3483802at2"/>
<feature type="transmembrane region" description="Helical" evidence="1">
    <location>
        <begin position="6"/>
        <end position="24"/>
    </location>
</feature>
<dbReference type="Proteomes" id="UP000186004">
    <property type="component" value="Unassembled WGS sequence"/>
</dbReference>
<keyword evidence="1" id="KW-0812">Transmembrane</keyword>
<organism evidence="2 3">
    <name type="scientific">Micromonospora avicenniae</name>
    <dbReference type="NCBI Taxonomy" id="1198245"/>
    <lineage>
        <taxon>Bacteria</taxon>
        <taxon>Bacillati</taxon>
        <taxon>Actinomycetota</taxon>
        <taxon>Actinomycetes</taxon>
        <taxon>Micromonosporales</taxon>
        <taxon>Micromonosporaceae</taxon>
        <taxon>Micromonospora</taxon>
    </lineage>
</organism>
<keyword evidence="1" id="KW-1133">Transmembrane helix</keyword>
<name>A0A1N6VIY7_9ACTN</name>
<evidence type="ECO:0000313" key="2">
    <source>
        <dbReference type="EMBL" id="SIQ77825.1"/>
    </source>
</evidence>
<sequence>MSGRVLVSALVVGLAVGLIGRWAVPGRRAAPLWLTVSLGVAAALLGSIVARLAGTDINELPGPRLTIQAACAAGAVLLALLTAGQRDGGHSTVANPPDAGRRH</sequence>
<proteinExistence type="predicted"/>